<keyword evidence="4 6" id="KW-0378">Hydrolase</keyword>
<comment type="subcellular location">
    <subcellularLocation>
        <location evidence="1">Secreted</location>
    </subcellularLocation>
</comment>
<name>U4KPI5_9MOLU</name>
<dbReference type="GO" id="GO:0005576">
    <property type="term" value="C:extracellular region"/>
    <property type="evidence" value="ECO:0007669"/>
    <property type="project" value="UniProtKB-SubCell"/>
</dbReference>
<dbReference type="AlphaFoldDB" id="U4KPI5"/>
<sequence length="270" mass="31760">MYHYVKSISYTPRSNDEIKIKEELDFLAEQGYQMIRLIDDVNTSRQVVEIIVKHHINLEVFLGIKFSPELIDQEAPLEKIIKTKDVILNKRSNQQKVTELISLANQYEEIISYVSVGYLNISSFDYHMISVVELSKYLKMVKPKIKQPLTYSDSFYLWNTKLKELANLVDFIGIHVHPYYQDKFLSEAVDYTVLVLEASQENFNDKPVVLTETGYPRVNKEKLHITEEQRFYVDTIQQVMTEKNILVTIYEAFDSIDRLNPYLEKHGLYE</sequence>
<dbReference type="OrthoDB" id="9806824at2"/>
<keyword evidence="7" id="KW-1185">Reference proteome</keyword>
<protein>
    <submittedName>
        <fullName evidence="6">Predicted glycosyl hydrolase</fullName>
    </submittedName>
</protein>
<accession>U4KPI5</accession>
<dbReference type="InterPro" id="IPR050732">
    <property type="entry name" value="Beta-glucan_modifiers"/>
</dbReference>
<keyword evidence="5" id="KW-0326">Glycosidase</keyword>
<dbReference type="GO" id="GO:0009986">
    <property type="term" value="C:cell surface"/>
    <property type="evidence" value="ECO:0007669"/>
    <property type="project" value="TreeGrafter"/>
</dbReference>
<dbReference type="EMBL" id="FO681348">
    <property type="protein sequence ID" value="CCV66280.1"/>
    <property type="molecule type" value="Genomic_DNA"/>
</dbReference>
<organism evidence="6 7">
    <name type="scientific">Acholeplasma brassicae</name>
    <dbReference type="NCBI Taxonomy" id="61635"/>
    <lineage>
        <taxon>Bacteria</taxon>
        <taxon>Bacillati</taxon>
        <taxon>Mycoplasmatota</taxon>
        <taxon>Mollicutes</taxon>
        <taxon>Acholeplasmatales</taxon>
        <taxon>Acholeplasmataceae</taxon>
        <taxon>Acholeplasma</taxon>
    </lineage>
</organism>
<dbReference type="InterPro" id="IPR017853">
    <property type="entry name" value="GH"/>
</dbReference>
<keyword evidence="3" id="KW-0732">Signal</keyword>
<dbReference type="GO" id="GO:0071555">
    <property type="term" value="P:cell wall organization"/>
    <property type="evidence" value="ECO:0007669"/>
    <property type="project" value="TreeGrafter"/>
</dbReference>
<dbReference type="KEGG" id="abra:BN85312590"/>
<dbReference type="PANTHER" id="PTHR16631">
    <property type="entry name" value="GLUCAN 1,3-BETA-GLUCOSIDASE"/>
    <property type="match status" value="1"/>
</dbReference>
<evidence type="ECO:0000256" key="2">
    <source>
        <dbReference type="ARBA" id="ARBA00022525"/>
    </source>
</evidence>
<reference evidence="6 7" key="1">
    <citation type="journal article" date="2013" name="J. Mol. Microbiol. Biotechnol.">
        <title>Analysis of the Complete Genomes of Acholeplasma brassicae , A. palmae and A. laidlawii and Their Comparison to the Obligate Parasites from ' Candidatus Phytoplasma'.</title>
        <authorList>
            <person name="Kube M."/>
            <person name="Siewert C."/>
            <person name="Migdoll A.M."/>
            <person name="Duduk B."/>
            <person name="Holz S."/>
            <person name="Rabus R."/>
            <person name="Seemuller E."/>
            <person name="Mitrovic J."/>
            <person name="Muller I."/>
            <person name="Buttner C."/>
            <person name="Reinhardt R."/>
        </authorList>
    </citation>
    <scope>NUCLEOTIDE SEQUENCE [LARGE SCALE GENOMIC DNA]</scope>
    <source>
        <strain evidence="7">0502</strain>
    </source>
</reference>
<proteinExistence type="predicted"/>
<evidence type="ECO:0000313" key="7">
    <source>
        <dbReference type="Proteomes" id="UP000032737"/>
    </source>
</evidence>
<dbReference type="Proteomes" id="UP000032737">
    <property type="component" value="Chromosome"/>
</dbReference>
<keyword evidence="2" id="KW-0964">Secreted</keyword>
<evidence type="ECO:0000256" key="5">
    <source>
        <dbReference type="ARBA" id="ARBA00023295"/>
    </source>
</evidence>
<dbReference type="RefSeq" id="WP_030005140.1">
    <property type="nucleotide sequence ID" value="NC_022549.1"/>
</dbReference>
<evidence type="ECO:0000256" key="3">
    <source>
        <dbReference type="ARBA" id="ARBA00022729"/>
    </source>
</evidence>
<dbReference type="GO" id="GO:0042973">
    <property type="term" value="F:glucan endo-1,3-beta-D-glucosidase activity"/>
    <property type="evidence" value="ECO:0007669"/>
    <property type="project" value="TreeGrafter"/>
</dbReference>
<dbReference type="PANTHER" id="PTHR16631:SF24">
    <property type="entry name" value="FAMILY 17 GLUCOSIDASE SCW11-RELATED"/>
    <property type="match status" value="1"/>
</dbReference>
<dbReference type="Gene3D" id="3.20.20.80">
    <property type="entry name" value="Glycosidases"/>
    <property type="match status" value="1"/>
</dbReference>
<dbReference type="SUPFAM" id="SSF51445">
    <property type="entry name" value="(Trans)glycosidases"/>
    <property type="match status" value="1"/>
</dbReference>
<evidence type="ECO:0000256" key="1">
    <source>
        <dbReference type="ARBA" id="ARBA00004613"/>
    </source>
</evidence>
<evidence type="ECO:0000256" key="4">
    <source>
        <dbReference type="ARBA" id="ARBA00022801"/>
    </source>
</evidence>
<evidence type="ECO:0000313" key="6">
    <source>
        <dbReference type="EMBL" id="CCV66280.1"/>
    </source>
</evidence>
<dbReference type="HOGENOM" id="CLU_1029054_0_0_14"/>
<gene>
    <name evidence="6" type="ORF">BN85312590</name>
</gene>